<dbReference type="Proteomes" id="UP000663929">
    <property type="component" value="Chromosome"/>
</dbReference>
<dbReference type="AlphaFoldDB" id="A0A8A4TDW5"/>
<dbReference type="EMBL" id="CP071793">
    <property type="protein sequence ID" value="QTD48126.1"/>
    <property type="molecule type" value="Genomic_DNA"/>
</dbReference>
<name>A0A8A4TDW5_SULCO</name>
<protein>
    <submittedName>
        <fullName evidence="2">Uncharacterized protein</fullName>
    </submittedName>
</protein>
<feature type="compositionally biased region" description="Basic residues" evidence="1">
    <location>
        <begin position="349"/>
        <end position="362"/>
    </location>
</feature>
<evidence type="ECO:0000313" key="3">
    <source>
        <dbReference type="Proteomes" id="UP000663929"/>
    </source>
</evidence>
<gene>
    <name evidence="2" type="ORF">J3U87_21280</name>
</gene>
<proteinExistence type="predicted"/>
<dbReference type="KEGG" id="scor:J3U87_21280"/>
<feature type="compositionally biased region" description="Basic and acidic residues" evidence="1">
    <location>
        <begin position="1"/>
        <end position="15"/>
    </location>
</feature>
<organism evidence="2 3">
    <name type="scientific">Sulfidibacter corallicola</name>
    <dbReference type="NCBI Taxonomy" id="2818388"/>
    <lineage>
        <taxon>Bacteria</taxon>
        <taxon>Pseudomonadati</taxon>
        <taxon>Acidobacteriota</taxon>
        <taxon>Holophagae</taxon>
        <taxon>Acanthopleuribacterales</taxon>
        <taxon>Acanthopleuribacteraceae</taxon>
        <taxon>Sulfidibacter</taxon>
    </lineage>
</organism>
<feature type="region of interest" description="Disordered" evidence="1">
    <location>
        <begin position="1"/>
        <end position="55"/>
    </location>
</feature>
<sequence>MTERDPEKNRDDRATPDSVDGPITPELLLEVLKSTDPKEGPLEGPAAPGSGGGLPPDFSDLSALDRIKARRQARRLSPEARQVLLAASEDVLLKYLLEVDYPDWDLIREHEAFTEKWVVLFLQRSRAISSEAVQDIYRHRILRRDYHICRAIVRCRFAPQGVAMNLVPRLRWVDLMQSLRLPYLSGAVKFRIEKQVMEVLPKLALGQKIALAKQAPRALVRHLRMDPDPKVMRALLQNHYFTHDDAMFLANYGEIPAQILGVLASHPRWNHFKDIKLSLLRNAKTPRGALMGLTKGMTEYDFKQVLRDPRVPVYTRRLIERIMEERFFDGKRRDRLAAKANSGLAKKGLASKKKGSHKPSGF</sequence>
<keyword evidence="3" id="KW-1185">Reference proteome</keyword>
<reference evidence="2" key="1">
    <citation type="submission" date="2021-03" db="EMBL/GenBank/DDBJ databases">
        <title>Acanthopleuribacteraceae sp. M133.</title>
        <authorList>
            <person name="Wang G."/>
        </authorList>
    </citation>
    <scope>NUCLEOTIDE SEQUENCE</scope>
    <source>
        <strain evidence="2">M133</strain>
    </source>
</reference>
<dbReference type="RefSeq" id="WP_237377787.1">
    <property type="nucleotide sequence ID" value="NZ_CP071793.1"/>
</dbReference>
<evidence type="ECO:0000313" key="2">
    <source>
        <dbReference type="EMBL" id="QTD48126.1"/>
    </source>
</evidence>
<accession>A0A8A4TDW5</accession>
<feature type="region of interest" description="Disordered" evidence="1">
    <location>
        <begin position="340"/>
        <end position="362"/>
    </location>
</feature>
<evidence type="ECO:0000256" key="1">
    <source>
        <dbReference type="SAM" id="MobiDB-lite"/>
    </source>
</evidence>